<organism evidence="1 2">
    <name type="scientific">Aplosporella prunicola CBS 121167</name>
    <dbReference type="NCBI Taxonomy" id="1176127"/>
    <lineage>
        <taxon>Eukaryota</taxon>
        <taxon>Fungi</taxon>
        <taxon>Dikarya</taxon>
        <taxon>Ascomycota</taxon>
        <taxon>Pezizomycotina</taxon>
        <taxon>Dothideomycetes</taxon>
        <taxon>Dothideomycetes incertae sedis</taxon>
        <taxon>Botryosphaeriales</taxon>
        <taxon>Aplosporellaceae</taxon>
        <taxon>Aplosporella</taxon>
    </lineage>
</organism>
<sequence length="210" mass="23685">MFLKIVLPAPQPTFQMGKMIYAPANLNIFFRILHHLKQIGYPSHWLAETLANILSNTLETSARAPKSAPLDIKETQEMRKQTVRKTSVAPFVTEMTTLASIWLPALGFSLLRACNVPPASTIRKYSLTFNDVITAGSNFPHTVLVFADCSALGDGSAILMERPLRAFLLDRQDRDPDMRRPHFNALHSRGLHVVSTWISWTLAWGWIFLL</sequence>
<dbReference type="Proteomes" id="UP000799438">
    <property type="component" value="Unassembled WGS sequence"/>
</dbReference>
<gene>
    <name evidence="1" type="ORF">K452DRAFT_305413</name>
</gene>
<evidence type="ECO:0000313" key="1">
    <source>
        <dbReference type="EMBL" id="KAF2145382.1"/>
    </source>
</evidence>
<reference evidence="1" key="1">
    <citation type="journal article" date="2020" name="Stud. Mycol.">
        <title>101 Dothideomycetes genomes: a test case for predicting lifestyles and emergence of pathogens.</title>
        <authorList>
            <person name="Haridas S."/>
            <person name="Albert R."/>
            <person name="Binder M."/>
            <person name="Bloem J."/>
            <person name="Labutti K."/>
            <person name="Salamov A."/>
            <person name="Andreopoulos B."/>
            <person name="Baker S."/>
            <person name="Barry K."/>
            <person name="Bills G."/>
            <person name="Bluhm B."/>
            <person name="Cannon C."/>
            <person name="Castanera R."/>
            <person name="Culley D."/>
            <person name="Daum C."/>
            <person name="Ezra D."/>
            <person name="Gonzalez J."/>
            <person name="Henrissat B."/>
            <person name="Kuo A."/>
            <person name="Liang C."/>
            <person name="Lipzen A."/>
            <person name="Lutzoni F."/>
            <person name="Magnuson J."/>
            <person name="Mondo S."/>
            <person name="Nolan M."/>
            <person name="Ohm R."/>
            <person name="Pangilinan J."/>
            <person name="Park H.-J."/>
            <person name="Ramirez L."/>
            <person name="Alfaro M."/>
            <person name="Sun H."/>
            <person name="Tritt A."/>
            <person name="Yoshinaga Y."/>
            <person name="Zwiers L.-H."/>
            <person name="Turgeon B."/>
            <person name="Goodwin S."/>
            <person name="Spatafora J."/>
            <person name="Crous P."/>
            <person name="Grigoriev I."/>
        </authorList>
    </citation>
    <scope>NUCLEOTIDE SEQUENCE</scope>
    <source>
        <strain evidence="1">CBS 121167</strain>
    </source>
</reference>
<dbReference type="EMBL" id="ML995477">
    <property type="protein sequence ID" value="KAF2145382.1"/>
    <property type="molecule type" value="Genomic_DNA"/>
</dbReference>
<dbReference type="RefSeq" id="XP_033401094.1">
    <property type="nucleotide sequence ID" value="XM_033542896.1"/>
</dbReference>
<dbReference type="OrthoDB" id="2423701at2759"/>
<protein>
    <submittedName>
        <fullName evidence="1">Uncharacterized protein</fullName>
    </submittedName>
</protein>
<dbReference type="AlphaFoldDB" id="A0A6A6BMM8"/>
<keyword evidence="2" id="KW-1185">Reference proteome</keyword>
<dbReference type="GeneID" id="54300393"/>
<accession>A0A6A6BMM8</accession>
<proteinExistence type="predicted"/>
<name>A0A6A6BMM8_9PEZI</name>
<evidence type="ECO:0000313" key="2">
    <source>
        <dbReference type="Proteomes" id="UP000799438"/>
    </source>
</evidence>